<evidence type="ECO:0000313" key="3">
    <source>
        <dbReference type="EMBL" id="GAA6168547.1"/>
    </source>
</evidence>
<dbReference type="InterPro" id="IPR003423">
    <property type="entry name" value="OMP_efflux"/>
</dbReference>
<comment type="similarity">
    <text evidence="1">Belongs to the outer membrane factor (OMF) (TC 1.B.17) family.</text>
</comment>
<evidence type="ECO:0000256" key="1">
    <source>
        <dbReference type="ARBA" id="ARBA00007613"/>
    </source>
</evidence>
<proteinExistence type="inferred from homology"/>
<feature type="chain" id="PRO_5045865267" description="Transporter" evidence="2">
    <location>
        <begin position="24"/>
        <end position="469"/>
    </location>
</feature>
<dbReference type="InterPro" id="IPR010131">
    <property type="entry name" value="MdtP/NodT-like"/>
</dbReference>
<dbReference type="Gene3D" id="1.20.1600.10">
    <property type="entry name" value="Outer membrane efflux proteins (OEP)"/>
    <property type="match status" value="1"/>
</dbReference>
<accession>A0ABQ0AA52</accession>
<feature type="signal peptide" evidence="2">
    <location>
        <begin position="1"/>
        <end position="23"/>
    </location>
</feature>
<dbReference type="Pfam" id="PF02321">
    <property type="entry name" value="OEP"/>
    <property type="match status" value="1"/>
</dbReference>
<gene>
    <name evidence="3" type="ORF">NBRC116591_23580</name>
</gene>
<name>A0ABQ0AA52_9GAMM</name>
<evidence type="ECO:0008006" key="5">
    <source>
        <dbReference type="Google" id="ProtNLM"/>
    </source>
</evidence>
<dbReference type="PANTHER" id="PTHR30203">
    <property type="entry name" value="OUTER MEMBRANE CATION EFFLUX PROTEIN"/>
    <property type="match status" value="1"/>
</dbReference>
<protein>
    <recommendedName>
        <fullName evidence="5">Transporter</fullName>
    </recommendedName>
</protein>
<dbReference type="SUPFAM" id="SSF56954">
    <property type="entry name" value="Outer membrane efflux proteins (OEP)"/>
    <property type="match status" value="1"/>
</dbReference>
<dbReference type="RefSeq" id="WP_353303270.1">
    <property type="nucleotide sequence ID" value="NZ_BAABWN010000007.1"/>
</dbReference>
<dbReference type="EMBL" id="BAABWN010000007">
    <property type="protein sequence ID" value="GAA6168547.1"/>
    <property type="molecule type" value="Genomic_DNA"/>
</dbReference>
<evidence type="ECO:0000256" key="2">
    <source>
        <dbReference type="SAM" id="SignalP"/>
    </source>
</evidence>
<reference evidence="3 4" key="1">
    <citation type="submission" date="2024-04" db="EMBL/GenBank/DDBJ databases">
        <title>Draft genome sequence of Sessilibacter corallicola NBRC 116591.</title>
        <authorList>
            <person name="Miyakawa T."/>
            <person name="Kusuya Y."/>
            <person name="Miura T."/>
        </authorList>
    </citation>
    <scope>NUCLEOTIDE SEQUENCE [LARGE SCALE GENOMIC DNA]</scope>
    <source>
        <strain evidence="3 4">KU-00831-HH</strain>
    </source>
</reference>
<keyword evidence="4" id="KW-1185">Reference proteome</keyword>
<evidence type="ECO:0000313" key="4">
    <source>
        <dbReference type="Proteomes" id="UP001465153"/>
    </source>
</evidence>
<sequence length="469" mass="53478">MSRITACVVFAFNVIFVCNPLKADSLNTDLQNTDSLNTDSLDVLIEQAIHQDPYLKQLDHLHNAANARSVSARQLQDPKLRVNYANLPLDTFDTNQEPFTQFQVGISQQFPGGKTRSYRAKIQRLYGDQYPLMAENRTAKIRRDITQLWTRLLTDHLALSLAKNDRTLFEQLIDTVHSGYASGIGGVDQQEFLAAELQLLRFDNRIIGLAAEKSKTAALLSEYVSVEIIRDLLQRHSSIMLKEETAREEKITREENLRQNVSSYLPEIETSFISAFDLSEAELVQAIKRHPVLAVMQKQYDVKSQEVNLQKQKYKPAWTLNAQYGYRENDPVGNSRADFISLGVEFDLPVFTKKRQDQSVIDAHENASAARLKIDQYVLSSMSEFYAAMAQYQKIIEKEQLYQQQLLPQLRKISESAESVYSAGESSLTAAITAKIEELNTQIEYINIQQQKYHLMAELNYLTVQAAEH</sequence>
<organism evidence="3 4">
    <name type="scientific">Sessilibacter corallicola</name>
    <dbReference type="NCBI Taxonomy" id="2904075"/>
    <lineage>
        <taxon>Bacteria</taxon>
        <taxon>Pseudomonadati</taxon>
        <taxon>Pseudomonadota</taxon>
        <taxon>Gammaproteobacteria</taxon>
        <taxon>Cellvibrionales</taxon>
        <taxon>Cellvibrionaceae</taxon>
        <taxon>Sessilibacter</taxon>
    </lineage>
</organism>
<dbReference type="PANTHER" id="PTHR30203:SF24">
    <property type="entry name" value="BLR4935 PROTEIN"/>
    <property type="match status" value="1"/>
</dbReference>
<comment type="caution">
    <text evidence="3">The sequence shown here is derived from an EMBL/GenBank/DDBJ whole genome shotgun (WGS) entry which is preliminary data.</text>
</comment>
<dbReference type="Proteomes" id="UP001465153">
    <property type="component" value="Unassembled WGS sequence"/>
</dbReference>
<keyword evidence="2" id="KW-0732">Signal</keyword>